<dbReference type="Proteomes" id="UP000234331">
    <property type="component" value="Unassembled WGS sequence"/>
</dbReference>
<dbReference type="InterPro" id="IPR010095">
    <property type="entry name" value="Cas12f1-like_TNB"/>
</dbReference>
<dbReference type="Pfam" id="PF01385">
    <property type="entry name" value="OrfB_IS605"/>
    <property type="match status" value="1"/>
</dbReference>
<dbReference type="GO" id="GO:0046872">
    <property type="term" value="F:metal ion binding"/>
    <property type="evidence" value="ECO:0007669"/>
    <property type="project" value="UniProtKB-KW"/>
</dbReference>
<protein>
    <submittedName>
        <fullName evidence="11">Transposase</fullName>
    </submittedName>
</protein>
<evidence type="ECO:0000259" key="9">
    <source>
        <dbReference type="Pfam" id="PF07282"/>
    </source>
</evidence>
<dbReference type="GO" id="GO:0003677">
    <property type="term" value="F:DNA binding"/>
    <property type="evidence" value="ECO:0007669"/>
    <property type="project" value="UniProtKB-KW"/>
</dbReference>
<dbReference type="EMBL" id="FZMO01000404">
    <property type="protein sequence ID" value="SNQ50446.1"/>
    <property type="molecule type" value="Genomic_DNA"/>
</dbReference>
<dbReference type="Pfam" id="PF12323">
    <property type="entry name" value="HTH_OrfB_IS605"/>
    <property type="match status" value="1"/>
</dbReference>
<feature type="domain" description="Transposase putative helix-turn-helix" evidence="10">
    <location>
        <begin position="9"/>
        <end position="50"/>
    </location>
</feature>
<gene>
    <name evidence="11" type="ORF">FRACA_4620003</name>
</gene>
<dbReference type="AlphaFoldDB" id="A0A2I2KXR0"/>
<keyword evidence="6" id="KW-0238">DNA-binding</keyword>
<feature type="domain" description="Probable transposase IS891/IS1136/IS1341" evidence="8">
    <location>
        <begin position="188"/>
        <end position="294"/>
    </location>
</feature>
<comment type="similarity">
    <text evidence="1">In the C-terminal section; belongs to the transposase 35 family.</text>
</comment>
<dbReference type="PANTHER" id="PTHR30405:SF25">
    <property type="entry name" value="RNA-GUIDED DNA ENDONUCLEASE INSQ-RELATED"/>
    <property type="match status" value="1"/>
</dbReference>
<sequence>MAKGNATVRRTYRFLLRPTARQVVALTAMLDDHRTLYNAALQERRDAYAHPSKTRIRYGDQSAQLKEIRACDPDQARWSFSSQQATLRRLTLAFEAFFRRVKGGETPGYPRFKGAGWFDTVTWPVDNDGCRWDSQPEHPTRTFVRLQGAGHVKVHQHRPVRGRVKTLSVKREGARWHLILSCDDVPAKPLPLTGAVVGIDLGVASLVTDSNGEHYGNPRFLRRSADRLADAQRDLSRRRRGSQRRRGAVQRVAAVSRHVARQRVDLANKTANAIVAGHDLIVVEKLNIKGMVKRARPKPDPDSAGRFLPNGQAAKSGLNTSMHDAGWGVFLHALRAKAESAGRLVVEVNPRHTSQRCPGCGHVAAENRPTQARFLCVRCGHAAHADVNAAVNILRAGLALQTAATSS</sequence>
<keyword evidence="7" id="KW-0233">DNA recombination</keyword>
<evidence type="ECO:0000259" key="10">
    <source>
        <dbReference type="Pfam" id="PF12323"/>
    </source>
</evidence>
<comment type="similarity">
    <text evidence="2">In the N-terminal section; belongs to the transposase 2 family.</text>
</comment>
<keyword evidence="12" id="KW-1185">Reference proteome</keyword>
<keyword evidence="5" id="KW-0862">Zinc</keyword>
<dbReference type="InterPro" id="IPR001959">
    <property type="entry name" value="Transposase"/>
</dbReference>
<reference evidence="11 12" key="1">
    <citation type="submission" date="2017-06" db="EMBL/GenBank/DDBJ databases">
        <authorList>
            <person name="Kim H.J."/>
            <person name="Triplett B.A."/>
        </authorList>
    </citation>
    <scope>NUCLEOTIDE SEQUENCE [LARGE SCALE GENOMIC DNA]</scope>
    <source>
        <strain evidence="11">FRACA_ARgP5</strain>
    </source>
</reference>
<evidence type="ECO:0000256" key="2">
    <source>
        <dbReference type="ARBA" id="ARBA00011044"/>
    </source>
</evidence>
<evidence type="ECO:0000313" key="11">
    <source>
        <dbReference type="EMBL" id="SNQ50446.1"/>
    </source>
</evidence>
<evidence type="ECO:0000256" key="7">
    <source>
        <dbReference type="ARBA" id="ARBA00023172"/>
    </source>
</evidence>
<dbReference type="NCBIfam" id="NF040570">
    <property type="entry name" value="guided_TnpB"/>
    <property type="match status" value="1"/>
</dbReference>
<dbReference type="GO" id="GO:0006310">
    <property type="term" value="P:DNA recombination"/>
    <property type="evidence" value="ECO:0007669"/>
    <property type="project" value="UniProtKB-KW"/>
</dbReference>
<evidence type="ECO:0000256" key="6">
    <source>
        <dbReference type="ARBA" id="ARBA00023125"/>
    </source>
</evidence>
<keyword evidence="4" id="KW-0479">Metal-binding</keyword>
<dbReference type="Pfam" id="PF07282">
    <property type="entry name" value="Cas12f1-like_TNB"/>
    <property type="match status" value="1"/>
</dbReference>
<dbReference type="InterPro" id="IPR051399">
    <property type="entry name" value="RNA-guided_DNA_endo/Transpos"/>
</dbReference>
<evidence type="ECO:0000259" key="8">
    <source>
        <dbReference type="Pfam" id="PF01385"/>
    </source>
</evidence>
<accession>A0A2I2KXR0</accession>
<evidence type="ECO:0000313" key="12">
    <source>
        <dbReference type="Proteomes" id="UP000234331"/>
    </source>
</evidence>
<feature type="domain" description="Cas12f1-like TNB" evidence="9">
    <location>
        <begin position="327"/>
        <end position="393"/>
    </location>
</feature>
<evidence type="ECO:0000256" key="3">
    <source>
        <dbReference type="ARBA" id="ARBA00022578"/>
    </source>
</evidence>
<evidence type="ECO:0000256" key="4">
    <source>
        <dbReference type="ARBA" id="ARBA00022723"/>
    </source>
</evidence>
<proteinExistence type="inferred from homology"/>
<organism evidence="11 12">
    <name type="scientific">Frankia canadensis</name>
    <dbReference type="NCBI Taxonomy" id="1836972"/>
    <lineage>
        <taxon>Bacteria</taxon>
        <taxon>Bacillati</taxon>
        <taxon>Actinomycetota</taxon>
        <taxon>Actinomycetes</taxon>
        <taxon>Frankiales</taxon>
        <taxon>Frankiaceae</taxon>
        <taxon>Frankia</taxon>
    </lineage>
</organism>
<evidence type="ECO:0000256" key="1">
    <source>
        <dbReference type="ARBA" id="ARBA00008761"/>
    </source>
</evidence>
<evidence type="ECO:0000256" key="5">
    <source>
        <dbReference type="ARBA" id="ARBA00022833"/>
    </source>
</evidence>
<dbReference type="PANTHER" id="PTHR30405">
    <property type="entry name" value="TRANSPOSASE"/>
    <property type="match status" value="1"/>
</dbReference>
<name>A0A2I2KXR0_9ACTN</name>
<keyword evidence="3" id="KW-0815">Transposition</keyword>
<dbReference type="InterPro" id="IPR021027">
    <property type="entry name" value="Transposase_put_HTH"/>
</dbReference>
<dbReference type="GO" id="GO:0032196">
    <property type="term" value="P:transposition"/>
    <property type="evidence" value="ECO:0007669"/>
    <property type="project" value="UniProtKB-KW"/>
</dbReference>